<keyword evidence="4" id="KW-1185">Reference proteome</keyword>
<dbReference type="HOGENOM" id="CLU_051812_0_0_4"/>
<sequence length="440" mass="50269">MRRFLLLVLFPMPYAQTVRLCLSNWITHLLTAVPLRSRATFVELLCGCLISPEGWVTRAISAITRRKHWTTYYKLLERGSLRTLRLAHALFEVVAQALPMEILNLVIDDTLILRQSENAPGSTIRHDHAKKANQTQYVLAQCWVTLGVSVLGSAGHKYVLPIVSRLVPVSGNRNKLTIALSLVRGLAPVMKGKPVRILFDAWFMRARLVLPLLARRMRVIGQARRDTALFLPPVVLDKAGRGRPRKYGIKMTPDAILALPVSEVKLTLYGKEQLIRLRSVVALARFLKGAPVRAVWCSFYDTDKQSWSKARLLLASETELSAEEVLRLYARRWGIEPLFHNLKRWWGVNNLWQQKRTVLELWMQIRSTAWTLVQLLSLVAEESFPINVVAPWRDKQPLTGGLVAQWLRMEFTGLAFRDGFNRKSGIFTFPEQRGDPRLRV</sequence>
<accession>D9SEA9</accession>
<dbReference type="EMBL" id="CP002159">
    <property type="protein sequence ID" value="ADL55168.1"/>
    <property type="molecule type" value="Genomic_DNA"/>
</dbReference>
<dbReference type="KEGG" id="gca:Galf_1140"/>
<dbReference type="InterPro" id="IPR002559">
    <property type="entry name" value="Transposase_11"/>
</dbReference>
<evidence type="ECO:0000313" key="2">
    <source>
        <dbReference type="EMBL" id="ADL54885.1"/>
    </source>
</evidence>
<dbReference type="eggNOG" id="COG3385">
    <property type="taxonomic scope" value="Bacteria"/>
</dbReference>
<evidence type="ECO:0000313" key="4">
    <source>
        <dbReference type="Proteomes" id="UP000001235"/>
    </source>
</evidence>
<name>D9SEA9_GALCS</name>
<feature type="domain" description="Transposase IS4-like" evidence="1">
    <location>
        <begin position="166"/>
        <end position="371"/>
    </location>
</feature>
<dbReference type="InterPro" id="IPR012337">
    <property type="entry name" value="RNaseH-like_sf"/>
</dbReference>
<dbReference type="Proteomes" id="UP000001235">
    <property type="component" value="Chromosome"/>
</dbReference>
<dbReference type="GO" id="GO:0006313">
    <property type="term" value="P:DNA transposition"/>
    <property type="evidence" value="ECO:0007669"/>
    <property type="project" value="InterPro"/>
</dbReference>
<dbReference type="AlphaFoldDB" id="D9SEA9"/>
<evidence type="ECO:0000313" key="3">
    <source>
        <dbReference type="EMBL" id="ADL55168.1"/>
    </source>
</evidence>
<gene>
    <name evidence="2" type="ordered locus">Galf_0849</name>
    <name evidence="3" type="ordered locus">Galf_1140</name>
</gene>
<organism evidence="2 4">
    <name type="scientific">Gallionella capsiferriformans (strain ES-2)</name>
    <name type="common">Gallionella ferruginea capsiferriformans (strain ES-2)</name>
    <dbReference type="NCBI Taxonomy" id="395494"/>
    <lineage>
        <taxon>Bacteria</taxon>
        <taxon>Pseudomonadati</taxon>
        <taxon>Pseudomonadota</taxon>
        <taxon>Betaproteobacteria</taxon>
        <taxon>Nitrosomonadales</taxon>
        <taxon>Gallionellaceae</taxon>
        <taxon>Gallionella</taxon>
    </lineage>
</organism>
<proteinExistence type="predicted"/>
<dbReference type="KEGG" id="gca:Galf_0849"/>
<dbReference type="GO" id="GO:0003677">
    <property type="term" value="F:DNA binding"/>
    <property type="evidence" value="ECO:0007669"/>
    <property type="project" value="InterPro"/>
</dbReference>
<dbReference type="RefSeq" id="WP_013292826.1">
    <property type="nucleotide sequence ID" value="NC_014394.1"/>
</dbReference>
<dbReference type="GO" id="GO:0004803">
    <property type="term" value="F:transposase activity"/>
    <property type="evidence" value="ECO:0007669"/>
    <property type="project" value="InterPro"/>
</dbReference>
<dbReference type="STRING" id="395494.Galf_0849"/>
<dbReference type="EMBL" id="CP002159">
    <property type="protein sequence ID" value="ADL54885.1"/>
    <property type="molecule type" value="Genomic_DNA"/>
</dbReference>
<evidence type="ECO:0000259" key="1">
    <source>
        <dbReference type="Pfam" id="PF01609"/>
    </source>
</evidence>
<dbReference type="Pfam" id="PF01609">
    <property type="entry name" value="DDE_Tnp_1"/>
    <property type="match status" value="1"/>
</dbReference>
<reference evidence="2 4" key="1">
    <citation type="submission" date="2010-08" db="EMBL/GenBank/DDBJ databases">
        <title>Complete sequence of Gallionella capsiferriformans ES-2.</title>
        <authorList>
            <consortium name="US DOE Joint Genome Institute"/>
            <person name="Lucas S."/>
            <person name="Copeland A."/>
            <person name="Lapidus A."/>
            <person name="Cheng J.-F."/>
            <person name="Bruce D."/>
            <person name="Goodwin L."/>
            <person name="Pitluck S."/>
            <person name="Chertkov O."/>
            <person name="Davenport K.W."/>
            <person name="Detter J.C."/>
            <person name="Han C."/>
            <person name="Tapia R."/>
            <person name="Land M."/>
            <person name="Hauser L."/>
            <person name="Chang Y.-J."/>
            <person name="Jeffries C."/>
            <person name="Kyrpides N."/>
            <person name="Ivanova N."/>
            <person name="Mikhailova N."/>
            <person name="Shelobolina E.S."/>
            <person name="Picardal F."/>
            <person name="Roden E."/>
            <person name="Emerson D."/>
            <person name="Woyke T."/>
        </authorList>
    </citation>
    <scope>NUCLEOTIDE SEQUENCE [LARGE SCALE GENOMIC DNA]</scope>
    <source>
        <strain evidence="2 4">ES-2</strain>
    </source>
</reference>
<protein>
    <submittedName>
        <fullName evidence="2">Transposase IS4 family protein</fullName>
    </submittedName>
</protein>
<dbReference type="SUPFAM" id="SSF53098">
    <property type="entry name" value="Ribonuclease H-like"/>
    <property type="match status" value="1"/>
</dbReference>